<dbReference type="OrthoDB" id="9816569at2"/>
<gene>
    <name evidence="8" type="ORF">E8M01_04665</name>
</gene>
<dbReference type="NCBIfam" id="TIGR01730">
    <property type="entry name" value="RND_mfp"/>
    <property type="match status" value="1"/>
</dbReference>
<dbReference type="InterPro" id="IPR058624">
    <property type="entry name" value="MdtA-like_HH"/>
</dbReference>
<dbReference type="Pfam" id="PF25917">
    <property type="entry name" value="BSH_RND"/>
    <property type="match status" value="1"/>
</dbReference>
<feature type="domain" description="Multidrug resistance protein MdtA-like barrel-sandwich hybrid" evidence="5">
    <location>
        <begin position="46"/>
        <end position="189"/>
    </location>
</feature>
<evidence type="ECO:0000256" key="2">
    <source>
        <dbReference type="ARBA" id="ARBA00009477"/>
    </source>
</evidence>
<keyword evidence="3" id="KW-0175">Coiled coil</keyword>
<dbReference type="Gene3D" id="2.40.420.20">
    <property type="match status" value="1"/>
</dbReference>
<dbReference type="GO" id="GO:0022857">
    <property type="term" value="F:transmembrane transporter activity"/>
    <property type="evidence" value="ECO:0007669"/>
    <property type="project" value="InterPro"/>
</dbReference>
<dbReference type="AlphaFoldDB" id="A0A4D7BN25"/>
<dbReference type="PANTHER" id="PTHR30158:SF3">
    <property type="entry name" value="MULTIDRUG EFFLUX PUMP SUBUNIT ACRA-RELATED"/>
    <property type="match status" value="1"/>
</dbReference>
<organism evidence="8 9">
    <name type="scientific">Phreatobacter stygius</name>
    <dbReference type="NCBI Taxonomy" id="1940610"/>
    <lineage>
        <taxon>Bacteria</taxon>
        <taxon>Pseudomonadati</taxon>
        <taxon>Pseudomonadota</taxon>
        <taxon>Alphaproteobacteria</taxon>
        <taxon>Hyphomicrobiales</taxon>
        <taxon>Phreatobacteraceae</taxon>
        <taxon>Phreatobacter</taxon>
    </lineage>
</organism>
<evidence type="ECO:0000259" key="6">
    <source>
        <dbReference type="Pfam" id="PF25944"/>
    </source>
</evidence>
<dbReference type="EMBL" id="CP039690">
    <property type="protein sequence ID" value="QCI69042.1"/>
    <property type="molecule type" value="Genomic_DNA"/>
</dbReference>
<sequence>MLAGCNDPRPAASQPAAAAPEVGFVTVASQPVRQVRELPGRVVPLRIAEVRSRVAGLLVERNFEQGSRVNAGDLLYKIDPAPFQVELASAEATLARAEATLVLAGQQAQRLRELLSRQTASQAQYDAAFAAQKQAEAEVAGAKAARDRARLELNYTDVRAPISGHIGRALLTEGALVASASGTPLATIQQLDPVYVDITQSVGELNRLRRDLANGELSRLENGAANVQLILDGGQLYPHAGRLLFSDVTADPSTGQVTLRVQIPNPNGELFPGMYVRAHTTQGIDADAIALPPQAIQRTDDGKAEVWVIGADDRVTRQPVEVGPVVDGTWLIQAGLRPGERVVVDGFQKITVGMQVRPTHQAPRAVEASVSRIQGAATLGTTLVR</sequence>
<dbReference type="RefSeq" id="WP_136964449.1">
    <property type="nucleotide sequence ID" value="NZ_CP039690.1"/>
</dbReference>
<comment type="subcellular location">
    <subcellularLocation>
        <location evidence="1">Cell envelope</location>
    </subcellularLocation>
</comment>
<dbReference type="Pfam" id="PF25944">
    <property type="entry name" value="Beta-barrel_RND"/>
    <property type="match status" value="1"/>
</dbReference>
<dbReference type="InterPro" id="IPR058627">
    <property type="entry name" value="MdtA-like_C"/>
</dbReference>
<dbReference type="InterPro" id="IPR058625">
    <property type="entry name" value="MdtA-like_BSH"/>
</dbReference>
<comment type="similarity">
    <text evidence="2">Belongs to the membrane fusion protein (MFP) (TC 8.A.1) family.</text>
</comment>
<feature type="coiled-coil region" evidence="3">
    <location>
        <begin position="87"/>
        <end position="152"/>
    </location>
</feature>
<dbReference type="Gene3D" id="2.40.50.100">
    <property type="match status" value="1"/>
</dbReference>
<evidence type="ECO:0000259" key="7">
    <source>
        <dbReference type="Pfam" id="PF25967"/>
    </source>
</evidence>
<reference evidence="8 9" key="1">
    <citation type="submission" date="2019-04" db="EMBL/GenBank/DDBJ databases">
        <title>Phreatobacter aquaticus sp. nov.</title>
        <authorList>
            <person name="Choi A."/>
        </authorList>
    </citation>
    <scope>NUCLEOTIDE SEQUENCE [LARGE SCALE GENOMIC DNA]</scope>
    <source>
        <strain evidence="8 9">KCTC 52518</strain>
    </source>
</reference>
<dbReference type="Pfam" id="PF25876">
    <property type="entry name" value="HH_MFP_RND"/>
    <property type="match status" value="1"/>
</dbReference>
<evidence type="ECO:0000313" key="9">
    <source>
        <dbReference type="Proteomes" id="UP000298781"/>
    </source>
</evidence>
<dbReference type="InterPro" id="IPR058626">
    <property type="entry name" value="MdtA-like_b-barrel"/>
</dbReference>
<dbReference type="InterPro" id="IPR006143">
    <property type="entry name" value="RND_pump_MFP"/>
</dbReference>
<dbReference type="KEGG" id="pstg:E8M01_04665"/>
<evidence type="ECO:0000256" key="3">
    <source>
        <dbReference type="SAM" id="Coils"/>
    </source>
</evidence>
<protein>
    <submittedName>
        <fullName evidence="8">Efflux RND transporter periplasmic adaptor subunit</fullName>
    </submittedName>
</protein>
<feature type="domain" description="Multidrug resistance protein MdtA-like beta-barrel" evidence="6">
    <location>
        <begin position="193"/>
        <end position="280"/>
    </location>
</feature>
<accession>A0A4D7BN25</accession>
<dbReference type="Gene3D" id="2.40.30.170">
    <property type="match status" value="1"/>
</dbReference>
<dbReference type="Proteomes" id="UP000298781">
    <property type="component" value="Chromosome"/>
</dbReference>
<dbReference type="FunFam" id="2.40.420.20:FF:000001">
    <property type="entry name" value="Efflux RND transporter periplasmic adaptor subunit"/>
    <property type="match status" value="1"/>
</dbReference>
<proteinExistence type="inferred from homology"/>
<feature type="domain" description="Multidrug resistance protein MdtA-like alpha-helical hairpin" evidence="4">
    <location>
        <begin position="86"/>
        <end position="156"/>
    </location>
</feature>
<evidence type="ECO:0000259" key="5">
    <source>
        <dbReference type="Pfam" id="PF25917"/>
    </source>
</evidence>
<dbReference type="GO" id="GO:0046677">
    <property type="term" value="P:response to antibiotic"/>
    <property type="evidence" value="ECO:0007669"/>
    <property type="project" value="TreeGrafter"/>
</dbReference>
<evidence type="ECO:0000256" key="1">
    <source>
        <dbReference type="ARBA" id="ARBA00004196"/>
    </source>
</evidence>
<dbReference type="SUPFAM" id="SSF111369">
    <property type="entry name" value="HlyD-like secretion proteins"/>
    <property type="match status" value="1"/>
</dbReference>
<evidence type="ECO:0000259" key="4">
    <source>
        <dbReference type="Pfam" id="PF25876"/>
    </source>
</evidence>
<dbReference type="Pfam" id="PF25967">
    <property type="entry name" value="RND-MFP_C"/>
    <property type="match status" value="1"/>
</dbReference>
<dbReference type="PANTHER" id="PTHR30158">
    <property type="entry name" value="ACRA/E-RELATED COMPONENT OF DRUG EFFLUX TRANSPORTER"/>
    <property type="match status" value="1"/>
</dbReference>
<dbReference type="Gene3D" id="1.10.287.470">
    <property type="entry name" value="Helix hairpin bin"/>
    <property type="match status" value="1"/>
</dbReference>
<dbReference type="GO" id="GO:0005886">
    <property type="term" value="C:plasma membrane"/>
    <property type="evidence" value="ECO:0007669"/>
    <property type="project" value="UniProtKB-SubCell"/>
</dbReference>
<name>A0A4D7BN25_9HYPH</name>
<feature type="domain" description="Multidrug resistance protein MdtA-like C-terminal permuted SH3" evidence="7">
    <location>
        <begin position="287"/>
        <end position="349"/>
    </location>
</feature>
<evidence type="ECO:0000313" key="8">
    <source>
        <dbReference type="EMBL" id="QCI69042.1"/>
    </source>
</evidence>
<keyword evidence="9" id="KW-1185">Reference proteome</keyword>